<comment type="caution">
    <text evidence="2">The sequence shown here is derived from an EMBL/GenBank/DDBJ whole genome shotgun (WGS) entry which is preliminary data.</text>
</comment>
<dbReference type="Proteomes" id="UP000252189">
    <property type="component" value="Unassembled WGS sequence"/>
</dbReference>
<dbReference type="RefSeq" id="WP_114449573.1">
    <property type="nucleotide sequence ID" value="NZ_QPHM01000001.1"/>
</dbReference>
<sequence>MLRRAKKLYRTGGIREVGRGIKDFLIFKTDAGPLIFRVHPNATLAVGDLDVEFHIEQKEDIARASGHGELDVLTDFADELAADDVVWDIGANVGTYSIIAELSGATAEAFEPGTEARARLDRNAALNGVSIDVHEYALADRNGESVLSHEDRSGIRRLIDDGTGDVIPIKRGDDIDVLQPDVVKIDVEGAELDVLDGMPETLAETRVCYVEYHSGVDRSAVVSTVERAGLSLGSEFDRGILKFTRTAAEDSPKSPS</sequence>
<reference evidence="2 3" key="1">
    <citation type="submission" date="2018-07" db="EMBL/GenBank/DDBJ databases">
        <title>Genome sequences of Haloplanus salinus JCM 18368T.</title>
        <authorList>
            <person name="Kim Y.B."/>
            <person name="Roh S.W."/>
        </authorList>
    </citation>
    <scope>NUCLEOTIDE SEQUENCE [LARGE SCALE GENOMIC DNA]</scope>
    <source>
        <strain evidence="2 3">JCM 18368</strain>
    </source>
</reference>
<dbReference type="EMBL" id="QPHM01000001">
    <property type="protein sequence ID" value="RCU48001.1"/>
    <property type="molecule type" value="Genomic_DNA"/>
</dbReference>
<gene>
    <name evidence="2" type="ORF">DU504_12240</name>
</gene>
<dbReference type="PANTHER" id="PTHR34203:SF15">
    <property type="entry name" value="SLL1173 PROTEIN"/>
    <property type="match status" value="1"/>
</dbReference>
<evidence type="ECO:0000259" key="1">
    <source>
        <dbReference type="Pfam" id="PF05050"/>
    </source>
</evidence>
<name>A0A368NEY3_9EURY</name>
<dbReference type="GO" id="GO:0032259">
    <property type="term" value="P:methylation"/>
    <property type="evidence" value="ECO:0007669"/>
    <property type="project" value="UniProtKB-KW"/>
</dbReference>
<dbReference type="AlphaFoldDB" id="A0A368NEY3"/>
<dbReference type="InterPro" id="IPR052514">
    <property type="entry name" value="SAM-dependent_MTase"/>
</dbReference>
<dbReference type="Gene3D" id="3.40.50.150">
    <property type="entry name" value="Vaccinia Virus protein VP39"/>
    <property type="match status" value="1"/>
</dbReference>
<protein>
    <submittedName>
        <fullName evidence="2">FkbM family methyltransferase</fullName>
    </submittedName>
</protein>
<dbReference type="Pfam" id="PF05050">
    <property type="entry name" value="Methyltransf_21"/>
    <property type="match status" value="1"/>
</dbReference>
<dbReference type="InterPro" id="IPR006342">
    <property type="entry name" value="FkbM_mtfrase"/>
</dbReference>
<keyword evidence="2" id="KW-0489">Methyltransferase</keyword>
<dbReference type="NCBIfam" id="TIGR01444">
    <property type="entry name" value="fkbM_fam"/>
    <property type="match status" value="1"/>
</dbReference>
<organism evidence="2 3">
    <name type="scientific">Haloplanus salinus</name>
    <dbReference type="NCBI Taxonomy" id="1126245"/>
    <lineage>
        <taxon>Archaea</taxon>
        <taxon>Methanobacteriati</taxon>
        <taxon>Methanobacteriota</taxon>
        <taxon>Stenosarchaea group</taxon>
        <taxon>Halobacteria</taxon>
        <taxon>Halobacteriales</taxon>
        <taxon>Haloferacaceae</taxon>
        <taxon>Haloplanus</taxon>
    </lineage>
</organism>
<dbReference type="PANTHER" id="PTHR34203">
    <property type="entry name" value="METHYLTRANSFERASE, FKBM FAMILY PROTEIN"/>
    <property type="match status" value="1"/>
</dbReference>
<feature type="domain" description="Methyltransferase FkbM" evidence="1">
    <location>
        <begin position="88"/>
        <end position="214"/>
    </location>
</feature>
<evidence type="ECO:0000313" key="3">
    <source>
        <dbReference type="Proteomes" id="UP000252189"/>
    </source>
</evidence>
<evidence type="ECO:0000313" key="2">
    <source>
        <dbReference type="EMBL" id="RCU48001.1"/>
    </source>
</evidence>
<keyword evidence="3" id="KW-1185">Reference proteome</keyword>
<dbReference type="OrthoDB" id="275825at2157"/>
<dbReference type="GO" id="GO:0008168">
    <property type="term" value="F:methyltransferase activity"/>
    <property type="evidence" value="ECO:0007669"/>
    <property type="project" value="UniProtKB-KW"/>
</dbReference>
<keyword evidence="2" id="KW-0808">Transferase</keyword>
<proteinExistence type="predicted"/>
<accession>A0A368NEY3</accession>
<dbReference type="InterPro" id="IPR029063">
    <property type="entry name" value="SAM-dependent_MTases_sf"/>
</dbReference>
<dbReference type="SUPFAM" id="SSF53335">
    <property type="entry name" value="S-adenosyl-L-methionine-dependent methyltransferases"/>
    <property type="match status" value="1"/>
</dbReference>